<dbReference type="RefSeq" id="WP_246093547.1">
    <property type="nucleotide sequence ID" value="NZ_BAABLH010000002.1"/>
</dbReference>
<organism evidence="5 6">
    <name type="scientific">Microbacterium kyungheense</name>
    <dbReference type="NCBI Taxonomy" id="1263636"/>
    <lineage>
        <taxon>Bacteria</taxon>
        <taxon>Bacillati</taxon>
        <taxon>Actinomycetota</taxon>
        <taxon>Actinomycetes</taxon>
        <taxon>Micrococcales</taxon>
        <taxon>Microbacteriaceae</taxon>
        <taxon>Microbacterium</taxon>
    </lineage>
</organism>
<evidence type="ECO:0000256" key="1">
    <source>
        <dbReference type="ARBA" id="ARBA00023015"/>
    </source>
</evidence>
<reference evidence="5 6" key="1">
    <citation type="submission" date="2019-06" db="EMBL/GenBank/DDBJ databases">
        <title>Sequencing the genomes of 1000 actinobacteria strains.</title>
        <authorList>
            <person name="Klenk H.-P."/>
        </authorList>
    </citation>
    <scope>NUCLEOTIDE SEQUENCE [LARGE SCALE GENOMIC DNA]</scope>
    <source>
        <strain evidence="5 6">DSM 105492</strain>
    </source>
</reference>
<dbReference type="EMBL" id="VFPE01000005">
    <property type="protein sequence ID" value="TQM23652.1"/>
    <property type="molecule type" value="Genomic_DNA"/>
</dbReference>
<keyword evidence="6" id="KW-1185">Reference proteome</keyword>
<evidence type="ECO:0000313" key="5">
    <source>
        <dbReference type="EMBL" id="TQM23652.1"/>
    </source>
</evidence>
<evidence type="ECO:0000313" key="6">
    <source>
        <dbReference type="Proteomes" id="UP000320235"/>
    </source>
</evidence>
<gene>
    <name evidence="5" type="ORF">FB391_3042</name>
</gene>
<dbReference type="GO" id="GO:0003677">
    <property type="term" value="F:DNA binding"/>
    <property type="evidence" value="ECO:0007669"/>
    <property type="project" value="UniProtKB-KW"/>
</dbReference>
<dbReference type="Gene3D" id="1.20.120.530">
    <property type="entry name" value="GntR ligand-binding domain-like"/>
    <property type="match status" value="1"/>
</dbReference>
<dbReference type="PROSITE" id="PS50949">
    <property type="entry name" value="HTH_GNTR"/>
    <property type="match status" value="1"/>
</dbReference>
<dbReference type="Proteomes" id="UP000320235">
    <property type="component" value="Unassembled WGS sequence"/>
</dbReference>
<evidence type="ECO:0000256" key="3">
    <source>
        <dbReference type="ARBA" id="ARBA00023163"/>
    </source>
</evidence>
<dbReference type="Pfam" id="PF07729">
    <property type="entry name" value="FCD"/>
    <property type="match status" value="1"/>
</dbReference>
<dbReference type="PANTHER" id="PTHR43537:SF5">
    <property type="entry name" value="UXU OPERON TRANSCRIPTIONAL REGULATOR"/>
    <property type="match status" value="1"/>
</dbReference>
<dbReference type="InterPro" id="IPR011711">
    <property type="entry name" value="GntR_C"/>
</dbReference>
<dbReference type="AlphaFoldDB" id="A0A543EQ56"/>
<protein>
    <submittedName>
        <fullName evidence="5">GntR family transcriptional regulator</fullName>
    </submittedName>
</protein>
<dbReference type="SMART" id="SM00345">
    <property type="entry name" value="HTH_GNTR"/>
    <property type="match status" value="1"/>
</dbReference>
<dbReference type="PANTHER" id="PTHR43537">
    <property type="entry name" value="TRANSCRIPTIONAL REGULATOR, GNTR FAMILY"/>
    <property type="match status" value="1"/>
</dbReference>
<dbReference type="SUPFAM" id="SSF48008">
    <property type="entry name" value="GntR ligand-binding domain-like"/>
    <property type="match status" value="1"/>
</dbReference>
<evidence type="ECO:0000259" key="4">
    <source>
        <dbReference type="PROSITE" id="PS50949"/>
    </source>
</evidence>
<dbReference type="GO" id="GO:0003700">
    <property type="term" value="F:DNA-binding transcription factor activity"/>
    <property type="evidence" value="ECO:0007669"/>
    <property type="project" value="InterPro"/>
</dbReference>
<keyword evidence="3" id="KW-0804">Transcription</keyword>
<name>A0A543EQ56_9MICO</name>
<dbReference type="InterPro" id="IPR036390">
    <property type="entry name" value="WH_DNA-bd_sf"/>
</dbReference>
<feature type="domain" description="HTH gntR-type" evidence="4">
    <location>
        <begin position="2"/>
        <end position="70"/>
    </location>
</feature>
<dbReference type="InterPro" id="IPR008920">
    <property type="entry name" value="TF_FadR/GntR_C"/>
</dbReference>
<dbReference type="Gene3D" id="1.10.10.10">
    <property type="entry name" value="Winged helix-like DNA-binding domain superfamily/Winged helix DNA-binding domain"/>
    <property type="match status" value="1"/>
</dbReference>
<dbReference type="InterPro" id="IPR036388">
    <property type="entry name" value="WH-like_DNA-bd_sf"/>
</dbReference>
<keyword evidence="2" id="KW-0238">DNA-binding</keyword>
<keyword evidence="1" id="KW-0805">Transcription regulation</keyword>
<accession>A0A543EQ56</accession>
<dbReference type="SUPFAM" id="SSF46785">
    <property type="entry name" value="Winged helix' DNA-binding domain"/>
    <property type="match status" value="1"/>
</dbReference>
<sequence length="227" mass="24751">MPDPLELLVARLIELATVDEATGTRRLPPERELCDALGMSRGTLREQLAVLERLGFVTRTQGRGTYLGTPSFDFVRTFFAIARELGHLTDDEFSESRLLLEEALAEAAARRATPAEVAQLRAEVDRMVASQAAGDPDDAHEADVAFHRRLQTVVDNSVLQFLHEGLSHVLRDDIAARRLAVAEARESARTDSVHYDIVDAIAAGDPAGARSAMRRHFGGLAPGTRSA</sequence>
<proteinExistence type="predicted"/>
<dbReference type="Pfam" id="PF00392">
    <property type="entry name" value="GntR"/>
    <property type="match status" value="1"/>
</dbReference>
<comment type="caution">
    <text evidence="5">The sequence shown here is derived from an EMBL/GenBank/DDBJ whole genome shotgun (WGS) entry which is preliminary data.</text>
</comment>
<dbReference type="InterPro" id="IPR000524">
    <property type="entry name" value="Tscrpt_reg_HTH_GntR"/>
</dbReference>
<evidence type="ECO:0000256" key="2">
    <source>
        <dbReference type="ARBA" id="ARBA00023125"/>
    </source>
</evidence>
<dbReference type="PRINTS" id="PR00035">
    <property type="entry name" value="HTHGNTR"/>
</dbReference>
<dbReference type="CDD" id="cd07377">
    <property type="entry name" value="WHTH_GntR"/>
    <property type="match status" value="1"/>
</dbReference>
<dbReference type="SMART" id="SM00895">
    <property type="entry name" value="FCD"/>
    <property type="match status" value="1"/>
</dbReference>